<keyword evidence="2" id="KW-1185">Reference proteome</keyword>
<name>A0A5J4KWN6_9CHLR</name>
<gene>
    <name evidence="1" type="ORF">KDW_60550</name>
</gene>
<evidence type="ECO:0000313" key="1">
    <source>
        <dbReference type="EMBL" id="GER91893.1"/>
    </source>
</evidence>
<dbReference type="RefSeq" id="WP_151759471.1">
    <property type="nucleotide sequence ID" value="NZ_BKZW01000004.1"/>
</dbReference>
<dbReference type="Proteomes" id="UP000326912">
    <property type="component" value="Unassembled WGS sequence"/>
</dbReference>
<accession>A0A5J4KWN6</accession>
<comment type="caution">
    <text evidence="1">The sequence shown here is derived from an EMBL/GenBank/DDBJ whole genome shotgun (WGS) entry which is preliminary data.</text>
</comment>
<dbReference type="AlphaFoldDB" id="A0A5J4KWN6"/>
<protein>
    <submittedName>
        <fullName evidence="1">Uncharacterized protein</fullName>
    </submittedName>
</protein>
<dbReference type="EMBL" id="BKZW01000004">
    <property type="protein sequence ID" value="GER91893.1"/>
    <property type="molecule type" value="Genomic_DNA"/>
</dbReference>
<reference evidence="1 2" key="1">
    <citation type="submission" date="2019-10" db="EMBL/GenBank/DDBJ databases">
        <title>Dictyobacter vulcani sp. nov., within the class Ktedonobacteria, isolated from soil of volcanic Mt. Zao.</title>
        <authorList>
            <person name="Zheng Y."/>
            <person name="Wang C.M."/>
            <person name="Sakai Y."/>
            <person name="Abe K."/>
            <person name="Yokota A."/>
            <person name="Yabe S."/>
        </authorList>
    </citation>
    <scope>NUCLEOTIDE SEQUENCE [LARGE SCALE GENOMIC DNA]</scope>
    <source>
        <strain evidence="1 2">W12</strain>
    </source>
</reference>
<sequence>MAWLLFWILIIFLLLFVPSMWAARARRAPRHEQLEKPTQPARIVAAPRPWQPEVLREHAPLLANQIRQAQVQGGLIRALSVVRPALVEALVQPQAQLLYALRARAITLYQQQESCSWLEAVEAIAYAGLSIETSGPGHADPLVIYFLLQANCREDAMAYFCLSTASSTEVAREVVQQIEQLIEDGNTDLLSEGKRDPDPQALRFLLTAGYILLAIRYYRDCTDVSMLEAREAIQRLQTQWGLT</sequence>
<evidence type="ECO:0000313" key="2">
    <source>
        <dbReference type="Proteomes" id="UP000326912"/>
    </source>
</evidence>
<organism evidence="1 2">
    <name type="scientific">Dictyobacter vulcani</name>
    <dbReference type="NCBI Taxonomy" id="2607529"/>
    <lineage>
        <taxon>Bacteria</taxon>
        <taxon>Bacillati</taxon>
        <taxon>Chloroflexota</taxon>
        <taxon>Ktedonobacteria</taxon>
        <taxon>Ktedonobacterales</taxon>
        <taxon>Dictyobacteraceae</taxon>
        <taxon>Dictyobacter</taxon>
    </lineage>
</organism>
<proteinExistence type="predicted"/>